<evidence type="ECO:0000256" key="3">
    <source>
        <dbReference type="ARBA" id="ARBA00023125"/>
    </source>
</evidence>
<keyword evidence="4" id="KW-0010">Activator</keyword>
<dbReference type="CDD" id="cd00018">
    <property type="entry name" value="AP2"/>
    <property type="match status" value="1"/>
</dbReference>
<reference evidence="10" key="1">
    <citation type="submission" date="2020-06" db="EMBL/GenBank/DDBJ databases">
        <title>WGS assembly of Ceratodon purpureus strain R40.</title>
        <authorList>
            <person name="Carey S.B."/>
            <person name="Jenkins J."/>
            <person name="Shu S."/>
            <person name="Lovell J.T."/>
            <person name="Sreedasyam A."/>
            <person name="Maumus F."/>
            <person name="Tiley G.P."/>
            <person name="Fernandez-Pozo N."/>
            <person name="Barry K."/>
            <person name="Chen C."/>
            <person name="Wang M."/>
            <person name="Lipzen A."/>
            <person name="Daum C."/>
            <person name="Saski C.A."/>
            <person name="Payton A.C."/>
            <person name="Mcbreen J.C."/>
            <person name="Conrad R.E."/>
            <person name="Kollar L.M."/>
            <person name="Olsson S."/>
            <person name="Huttunen S."/>
            <person name="Landis J.B."/>
            <person name="Wickett N.J."/>
            <person name="Johnson M.G."/>
            <person name="Rensing S.A."/>
            <person name="Grimwood J."/>
            <person name="Schmutz J."/>
            <person name="Mcdaniel S.F."/>
        </authorList>
    </citation>
    <scope>NUCLEOTIDE SEQUENCE</scope>
    <source>
        <strain evidence="10">R40</strain>
    </source>
</reference>
<feature type="domain" description="AP2/ERF" evidence="9">
    <location>
        <begin position="57"/>
        <end position="115"/>
    </location>
</feature>
<dbReference type="AlphaFoldDB" id="A0A8T0I0P9"/>
<dbReference type="SUPFAM" id="SSF54171">
    <property type="entry name" value="DNA-binding domain"/>
    <property type="match status" value="1"/>
</dbReference>
<evidence type="ECO:0000313" key="11">
    <source>
        <dbReference type="Proteomes" id="UP000822688"/>
    </source>
</evidence>
<evidence type="ECO:0000256" key="2">
    <source>
        <dbReference type="ARBA" id="ARBA00023015"/>
    </source>
</evidence>
<keyword evidence="3" id="KW-0238">DNA-binding</keyword>
<evidence type="ECO:0000256" key="8">
    <source>
        <dbReference type="SAM" id="MobiDB-lite"/>
    </source>
</evidence>
<accession>A0A8T0I0P9</accession>
<evidence type="ECO:0000256" key="5">
    <source>
        <dbReference type="ARBA" id="ARBA00023163"/>
    </source>
</evidence>
<dbReference type="EMBL" id="CM026425">
    <property type="protein sequence ID" value="KAG0576203.1"/>
    <property type="molecule type" value="Genomic_DNA"/>
</dbReference>
<evidence type="ECO:0000256" key="6">
    <source>
        <dbReference type="ARBA" id="ARBA00023242"/>
    </source>
</evidence>
<keyword evidence="2" id="KW-0805">Transcription regulation</keyword>
<comment type="subcellular location">
    <subcellularLocation>
        <location evidence="1">Nucleus</location>
    </subcellularLocation>
</comment>
<proteinExistence type="inferred from homology"/>
<dbReference type="InterPro" id="IPR036955">
    <property type="entry name" value="AP2/ERF_dom_sf"/>
</dbReference>
<feature type="region of interest" description="Disordered" evidence="8">
    <location>
        <begin position="29"/>
        <end position="56"/>
    </location>
</feature>
<evidence type="ECO:0000256" key="4">
    <source>
        <dbReference type="ARBA" id="ARBA00023159"/>
    </source>
</evidence>
<dbReference type="Proteomes" id="UP000822688">
    <property type="component" value="Chromosome 5"/>
</dbReference>
<evidence type="ECO:0000256" key="1">
    <source>
        <dbReference type="ARBA" id="ARBA00004123"/>
    </source>
</evidence>
<keyword evidence="5" id="KW-0804">Transcription</keyword>
<evidence type="ECO:0000313" key="10">
    <source>
        <dbReference type="EMBL" id="KAG0576203.1"/>
    </source>
</evidence>
<gene>
    <name evidence="10" type="ORF">KC19_5G062800</name>
</gene>
<dbReference type="InterPro" id="IPR016177">
    <property type="entry name" value="DNA-bd_dom_sf"/>
</dbReference>
<dbReference type="InterPro" id="IPR051032">
    <property type="entry name" value="AP2/ERF_TF_ERF_subfamily"/>
</dbReference>
<dbReference type="FunFam" id="3.30.730.10:FF:000001">
    <property type="entry name" value="Ethylene-responsive transcription factor 2"/>
    <property type="match status" value="1"/>
</dbReference>
<dbReference type="Pfam" id="PF00847">
    <property type="entry name" value="AP2"/>
    <property type="match status" value="1"/>
</dbReference>
<dbReference type="InterPro" id="IPR001471">
    <property type="entry name" value="AP2/ERF_dom"/>
</dbReference>
<name>A0A8T0I0P9_CERPU</name>
<evidence type="ECO:0000259" key="9">
    <source>
        <dbReference type="PROSITE" id="PS51032"/>
    </source>
</evidence>
<protein>
    <recommendedName>
        <fullName evidence="9">AP2/ERF domain-containing protein</fullName>
    </recommendedName>
</protein>
<dbReference type="PANTHER" id="PTHR31985:SF312">
    <property type="entry name" value="AP2_ERF DOMAIN-CONTAINING PROTEIN"/>
    <property type="match status" value="1"/>
</dbReference>
<dbReference type="GO" id="GO:0003677">
    <property type="term" value="F:DNA binding"/>
    <property type="evidence" value="ECO:0007669"/>
    <property type="project" value="UniProtKB-KW"/>
</dbReference>
<keyword evidence="11" id="KW-1185">Reference proteome</keyword>
<evidence type="ECO:0000256" key="7">
    <source>
        <dbReference type="ARBA" id="ARBA00024343"/>
    </source>
</evidence>
<dbReference type="GO" id="GO:0003700">
    <property type="term" value="F:DNA-binding transcription factor activity"/>
    <property type="evidence" value="ECO:0007669"/>
    <property type="project" value="InterPro"/>
</dbReference>
<dbReference type="SMART" id="SM00380">
    <property type="entry name" value="AP2"/>
    <property type="match status" value="1"/>
</dbReference>
<comment type="similarity">
    <text evidence="7">Belongs to the AP2/ERF transcription factor family. ERF subfamily.</text>
</comment>
<dbReference type="GO" id="GO:0005634">
    <property type="term" value="C:nucleus"/>
    <property type="evidence" value="ECO:0007669"/>
    <property type="project" value="UniProtKB-SubCell"/>
</dbReference>
<dbReference type="PRINTS" id="PR00367">
    <property type="entry name" value="ETHRSPELEMNT"/>
</dbReference>
<keyword evidence="6" id="KW-0539">Nucleus</keyword>
<dbReference type="PANTHER" id="PTHR31985">
    <property type="entry name" value="ETHYLENE-RESPONSIVE TRANSCRIPTION FACTOR ERF042-RELATED"/>
    <property type="match status" value="1"/>
</dbReference>
<comment type="caution">
    <text evidence="10">The sequence shown here is derived from an EMBL/GenBank/DDBJ whole genome shotgun (WGS) entry which is preliminary data.</text>
</comment>
<organism evidence="10 11">
    <name type="scientific">Ceratodon purpureus</name>
    <name type="common">Fire moss</name>
    <name type="synonym">Dicranum purpureum</name>
    <dbReference type="NCBI Taxonomy" id="3225"/>
    <lineage>
        <taxon>Eukaryota</taxon>
        <taxon>Viridiplantae</taxon>
        <taxon>Streptophyta</taxon>
        <taxon>Embryophyta</taxon>
        <taxon>Bryophyta</taxon>
        <taxon>Bryophytina</taxon>
        <taxon>Bryopsida</taxon>
        <taxon>Dicranidae</taxon>
        <taxon>Pseudoditrichales</taxon>
        <taxon>Ditrichaceae</taxon>
        <taxon>Ceratodon</taxon>
    </lineage>
</organism>
<dbReference type="PROSITE" id="PS51032">
    <property type="entry name" value="AP2_ERF"/>
    <property type="match status" value="1"/>
</dbReference>
<dbReference type="Gene3D" id="3.30.730.10">
    <property type="entry name" value="AP2/ERF domain"/>
    <property type="match status" value="1"/>
</dbReference>
<sequence length="265" mass="28421">MVEKRKSITPVQVKRGGYLLGALKRTSPSGSAIAKKPHAPAAIRKESPNGHGLPSPSYKGVRMRVWGKWVTEIRDPVTKTRIWLGSFATAEMAARAYDAAVVCLKGPSASEMNFPNSIPPFVIPQSGSVSPKEIQAVALAAATASVPAAAPLAIAATQMGRPREAADVAECSTSAAMRVNVDDGENESAMATAMPELDYSSTHVEDWINEAFGEAADEEEPNFYQNLLQQVTDAEMVNSLNTQFMDDDAADDTSVHQDVDLWSFP</sequence>